<dbReference type="EMBL" id="CP137305">
    <property type="protein sequence ID" value="WQF76861.1"/>
    <property type="molecule type" value="Genomic_DNA"/>
</dbReference>
<accession>A0AAX4I121</accession>
<dbReference type="PANTHER" id="PTHR47611:SF1">
    <property type="entry name" value="CCHC-TYPE DOMAIN-CONTAINING PROTEIN"/>
    <property type="match status" value="1"/>
</dbReference>
<dbReference type="InterPro" id="IPR008906">
    <property type="entry name" value="HATC_C_dom"/>
</dbReference>
<dbReference type="PANTHER" id="PTHR47611">
    <property type="entry name" value="HAT DIMERISATION DOMAIN, C-TERMINAL"/>
    <property type="match status" value="1"/>
</dbReference>
<dbReference type="RefSeq" id="XP_062774085.1">
    <property type="nucleotide sequence ID" value="XM_062918034.1"/>
</dbReference>
<dbReference type="AlphaFoldDB" id="A0AAX4I121"/>
<gene>
    <name evidence="2" type="ORF">CDEST_01875</name>
</gene>
<protein>
    <submittedName>
        <fullName evidence="2">HAT dimerization domain, ribonuclease H-like superfamily</fullName>
    </submittedName>
</protein>
<feature type="domain" description="HAT C-terminal dimerisation" evidence="1">
    <location>
        <begin position="61"/>
        <end position="142"/>
    </location>
</feature>
<evidence type="ECO:0000313" key="3">
    <source>
        <dbReference type="Proteomes" id="UP001322277"/>
    </source>
</evidence>
<dbReference type="Proteomes" id="UP001322277">
    <property type="component" value="Chromosome 1"/>
</dbReference>
<proteinExistence type="predicted"/>
<reference evidence="3" key="1">
    <citation type="journal article" date="2023" name="bioRxiv">
        <title>Complete genome of the Medicago anthracnose fungus, Colletotrichum destructivum, reveals a mini-chromosome-like region within a core chromosome.</title>
        <authorList>
            <person name="Lapalu N."/>
            <person name="Simon A."/>
            <person name="Lu A."/>
            <person name="Plaumann P.-L."/>
            <person name="Amselem J."/>
            <person name="Pigne S."/>
            <person name="Auger A."/>
            <person name="Koch C."/>
            <person name="Dallery J.-F."/>
            <person name="O'Connell R.J."/>
        </authorList>
    </citation>
    <scope>NUCLEOTIDE SEQUENCE [LARGE SCALE GENOMIC DNA]</scope>
    <source>
        <strain evidence="3">CBS 520.97</strain>
    </source>
</reference>
<sequence>MFVVIQLLSDDEYRDRPTQWEMANSSLAEAVRAREHNPFDSFQDELMSSTNHEHELVEDEFERWLSTKNDVHSKHDNPLEYWSAKRFEYPRVARMAIDVLSVPAMAAECERTFSSAGSMVSHKRHRLDASTIAVTQTVRSWLRAGLLEGYDGMLKEIDDDVVETVV</sequence>
<dbReference type="GeneID" id="87938378"/>
<dbReference type="SUPFAM" id="SSF53098">
    <property type="entry name" value="Ribonuclease H-like"/>
    <property type="match status" value="1"/>
</dbReference>
<keyword evidence="3" id="KW-1185">Reference proteome</keyword>
<name>A0AAX4I121_9PEZI</name>
<organism evidence="2 3">
    <name type="scientific">Colletotrichum destructivum</name>
    <dbReference type="NCBI Taxonomy" id="34406"/>
    <lineage>
        <taxon>Eukaryota</taxon>
        <taxon>Fungi</taxon>
        <taxon>Dikarya</taxon>
        <taxon>Ascomycota</taxon>
        <taxon>Pezizomycotina</taxon>
        <taxon>Sordariomycetes</taxon>
        <taxon>Hypocreomycetidae</taxon>
        <taxon>Glomerellales</taxon>
        <taxon>Glomerellaceae</taxon>
        <taxon>Colletotrichum</taxon>
        <taxon>Colletotrichum destructivum species complex</taxon>
    </lineage>
</organism>
<dbReference type="Pfam" id="PF05699">
    <property type="entry name" value="Dimer_Tnp_hAT"/>
    <property type="match status" value="1"/>
</dbReference>
<dbReference type="InterPro" id="IPR012337">
    <property type="entry name" value="RNaseH-like_sf"/>
</dbReference>
<dbReference type="GO" id="GO:0046983">
    <property type="term" value="F:protein dimerization activity"/>
    <property type="evidence" value="ECO:0007669"/>
    <property type="project" value="InterPro"/>
</dbReference>
<evidence type="ECO:0000259" key="1">
    <source>
        <dbReference type="Pfam" id="PF05699"/>
    </source>
</evidence>
<evidence type="ECO:0000313" key="2">
    <source>
        <dbReference type="EMBL" id="WQF76861.1"/>
    </source>
</evidence>
<dbReference type="KEGG" id="cdet:87938378"/>